<reference evidence="1" key="1">
    <citation type="journal article" date="2023" name="Science">
        <title>Genome structures resolve the early diversification of teleost fishes.</title>
        <authorList>
            <person name="Parey E."/>
            <person name="Louis A."/>
            <person name="Montfort J."/>
            <person name="Bouchez O."/>
            <person name="Roques C."/>
            <person name="Iampietro C."/>
            <person name="Lluch J."/>
            <person name="Castinel A."/>
            <person name="Donnadieu C."/>
            <person name="Desvignes T."/>
            <person name="Floi Bucao C."/>
            <person name="Jouanno E."/>
            <person name="Wen M."/>
            <person name="Mejri S."/>
            <person name="Dirks R."/>
            <person name="Jansen H."/>
            <person name="Henkel C."/>
            <person name="Chen W.J."/>
            <person name="Zahm M."/>
            <person name="Cabau C."/>
            <person name="Klopp C."/>
            <person name="Thompson A.W."/>
            <person name="Robinson-Rechavi M."/>
            <person name="Braasch I."/>
            <person name="Lecointre G."/>
            <person name="Bobe J."/>
            <person name="Postlethwait J.H."/>
            <person name="Berthelot C."/>
            <person name="Roest Crollius H."/>
            <person name="Guiguen Y."/>
        </authorList>
    </citation>
    <scope>NUCLEOTIDE SEQUENCE</scope>
    <source>
        <strain evidence="1">WJC10195</strain>
    </source>
</reference>
<protein>
    <submittedName>
        <fullName evidence="1">Uncharacterized protein</fullName>
    </submittedName>
</protein>
<keyword evidence="2" id="KW-1185">Reference proteome</keyword>
<comment type="caution">
    <text evidence="1">The sequence shown here is derived from an EMBL/GenBank/DDBJ whole genome shotgun (WGS) entry which is preliminary data.</text>
</comment>
<gene>
    <name evidence="1" type="ORF">SKAU_G00015040</name>
</gene>
<evidence type="ECO:0000313" key="1">
    <source>
        <dbReference type="EMBL" id="KAJ8380726.1"/>
    </source>
</evidence>
<dbReference type="Proteomes" id="UP001152622">
    <property type="component" value="Chromosome 1"/>
</dbReference>
<sequence>MPGTQGDISRNSSQWLEKAHVLTNGGIVWGPFSWAWGTPGADRRRNKMTVPLMSCWLSETVRSFRHGTDRAWDSGLRH</sequence>
<dbReference type="AlphaFoldDB" id="A0A9Q1JBL8"/>
<evidence type="ECO:0000313" key="2">
    <source>
        <dbReference type="Proteomes" id="UP001152622"/>
    </source>
</evidence>
<organism evidence="1 2">
    <name type="scientific">Synaphobranchus kaupii</name>
    <name type="common">Kaup's arrowtooth eel</name>
    <dbReference type="NCBI Taxonomy" id="118154"/>
    <lineage>
        <taxon>Eukaryota</taxon>
        <taxon>Metazoa</taxon>
        <taxon>Chordata</taxon>
        <taxon>Craniata</taxon>
        <taxon>Vertebrata</taxon>
        <taxon>Euteleostomi</taxon>
        <taxon>Actinopterygii</taxon>
        <taxon>Neopterygii</taxon>
        <taxon>Teleostei</taxon>
        <taxon>Anguilliformes</taxon>
        <taxon>Synaphobranchidae</taxon>
        <taxon>Synaphobranchus</taxon>
    </lineage>
</organism>
<name>A0A9Q1JBL8_SYNKA</name>
<proteinExistence type="predicted"/>
<dbReference type="EMBL" id="JAINUF010000001">
    <property type="protein sequence ID" value="KAJ8380726.1"/>
    <property type="molecule type" value="Genomic_DNA"/>
</dbReference>
<accession>A0A9Q1JBL8</accession>